<dbReference type="AlphaFoldDB" id="A0A918ZSS3"/>
<comment type="caution">
    <text evidence="1">The sequence shown here is derived from an EMBL/GenBank/DDBJ whole genome shotgun (WGS) entry which is preliminary data.</text>
</comment>
<dbReference type="Proteomes" id="UP000603227">
    <property type="component" value="Unassembled WGS sequence"/>
</dbReference>
<proteinExistence type="predicted"/>
<reference evidence="1" key="2">
    <citation type="submission" date="2020-09" db="EMBL/GenBank/DDBJ databases">
        <authorList>
            <person name="Sun Q."/>
            <person name="Zhou Y."/>
        </authorList>
    </citation>
    <scope>NUCLEOTIDE SEQUENCE</scope>
    <source>
        <strain evidence="1">CGMCC 4.7403</strain>
    </source>
</reference>
<dbReference type="EMBL" id="BNAT01000069">
    <property type="protein sequence ID" value="GHE68163.1"/>
    <property type="molecule type" value="Genomic_DNA"/>
</dbReference>
<name>A0A918ZSS3_9ACTN</name>
<reference evidence="1" key="1">
    <citation type="journal article" date="2014" name="Int. J. Syst. Evol. Microbiol.">
        <title>Complete genome sequence of Corynebacterium casei LMG S-19264T (=DSM 44701T), isolated from a smear-ripened cheese.</title>
        <authorList>
            <consortium name="US DOE Joint Genome Institute (JGI-PGF)"/>
            <person name="Walter F."/>
            <person name="Albersmeier A."/>
            <person name="Kalinowski J."/>
            <person name="Ruckert C."/>
        </authorList>
    </citation>
    <scope>NUCLEOTIDE SEQUENCE</scope>
    <source>
        <strain evidence="1">CGMCC 4.7403</strain>
    </source>
</reference>
<accession>A0A918ZSS3</accession>
<protein>
    <submittedName>
        <fullName evidence="1">Uncharacterized protein</fullName>
    </submittedName>
</protein>
<evidence type="ECO:0000313" key="2">
    <source>
        <dbReference type="Proteomes" id="UP000603227"/>
    </source>
</evidence>
<evidence type="ECO:0000313" key="1">
    <source>
        <dbReference type="EMBL" id="GHE68163.1"/>
    </source>
</evidence>
<gene>
    <name evidence="1" type="ORF">GCM10017771_91980</name>
</gene>
<sequence>MRISSQELSQAAAGSRVLGGLVVPTTIGSASSEASEENTPHPATMAMDAIAARDGRYRFRLNTCMLLEMPYASGRTIPQAPPVAPARLAVPKGLSGGPGLGRGVWHAHLRIPAAIA</sequence>
<organism evidence="1 2">
    <name type="scientific">Streptomyces capitiformicae</name>
    <dbReference type="NCBI Taxonomy" id="2014920"/>
    <lineage>
        <taxon>Bacteria</taxon>
        <taxon>Bacillati</taxon>
        <taxon>Actinomycetota</taxon>
        <taxon>Actinomycetes</taxon>
        <taxon>Kitasatosporales</taxon>
        <taxon>Streptomycetaceae</taxon>
        <taxon>Streptomyces</taxon>
    </lineage>
</organism>
<keyword evidence="2" id="KW-1185">Reference proteome</keyword>